<proteinExistence type="predicted"/>
<evidence type="ECO:0000313" key="3">
    <source>
        <dbReference type="Proteomes" id="UP000324748"/>
    </source>
</evidence>
<feature type="chain" id="PRO_5022900946" evidence="1">
    <location>
        <begin position="27"/>
        <end position="568"/>
    </location>
</feature>
<dbReference type="OrthoDB" id="10319415at2759"/>
<organism evidence="2 3">
    <name type="scientific">Puccinia graminis f. sp. tritici</name>
    <dbReference type="NCBI Taxonomy" id="56615"/>
    <lineage>
        <taxon>Eukaryota</taxon>
        <taxon>Fungi</taxon>
        <taxon>Dikarya</taxon>
        <taxon>Basidiomycota</taxon>
        <taxon>Pucciniomycotina</taxon>
        <taxon>Pucciniomycetes</taxon>
        <taxon>Pucciniales</taxon>
        <taxon>Pucciniaceae</taxon>
        <taxon>Puccinia</taxon>
    </lineage>
</organism>
<feature type="signal peptide" evidence="1">
    <location>
        <begin position="1"/>
        <end position="26"/>
    </location>
</feature>
<dbReference type="EMBL" id="VSWC01000197">
    <property type="protein sequence ID" value="KAA1065007.1"/>
    <property type="molecule type" value="Genomic_DNA"/>
</dbReference>
<comment type="caution">
    <text evidence="2">The sequence shown here is derived from an EMBL/GenBank/DDBJ whole genome shotgun (WGS) entry which is preliminary data.</text>
</comment>
<accession>A0A5B0LJG7</accession>
<keyword evidence="1" id="KW-0732">Signal</keyword>
<keyword evidence="3" id="KW-1185">Reference proteome</keyword>
<dbReference type="Proteomes" id="UP000324748">
    <property type="component" value="Unassembled WGS sequence"/>
</dbReference>
<gene>
    <name evidence="2" type="ORF">PGT21_021445</name>
</gene>
<sequence length="568" mass="66743">MAIGLGFRKIGLLIVLFLHKWQCMESGVNEVQTAYKMSGALPDECIPLLERNSQGEKLRDESTSGDAESLKDGVVPRIDISEDSMRNLAIHVDVIAPQNTLSEDEASIARHLGNFFRFYKEETSIPIYNDNAILNDNKFIKKNLESWRFSFWKIGWNKDEKKSANKLSEQHEKLVDFRSATSPYRFFKVEQKKSYDGAIESIGFHKHGIYIYFSDLDYPWFGFKTFCKNNPIGDNEFQYSLVKFLDRMLHDTPSFFIDRKIDLKNEVNRKSLKLQRIIFQLVDYMLKYQLIKMDHYNDFFRDEKRLELAAINMVATFGLDNQKDLESKFNKYYSSKIFLRTWNCSHLKSLPEHLERRKKIKFEYLSLKALLFQHYGLAPDTQNTLQFVSPKEFNLFLDEKIFLGGLEECYEEGFVDKSKLNNELNEAIHSLGQHLLSDFEYAFTQRIVSSLILEFVQDNYGVEILLTEDSTRNDKLKNRLSVTSSSLELLEEMNNITRFLNSDEFLMHFRKRKMISILKKYFDIVHEKIENLSKDGGEAFFLHNALKESKEEFEKAMQKVKKEYSIKS</sequence>
<name>A0A5B0LJG7_PUCGR</name>
<reference evidence="2 3" key="1">
    <citation type="submission" date="2019-05" db="EMBL/GenBank/DDBJ databases">
        <title>Emergence of the Ug99 lineage of the wheat stem rust pathogen through somatic hybridization.</title>
        <authorList>
            <person name="Li F."/>
            <person name="Upadhyaya N.M."/>
            <person name="Sperschneider J."/>
            <person name="Matny O."/>
            <person name="Nguyen-Phuc H."/>
            <person name="Mago R."/>
            <person name="Raley C."/>
            <person name="Miller M.E."/>
            <person name="Silverstein K.A.T."/>
            <person name="Henningsen E."/>
            <person name="Hirsch C.D."/>
            <person name="Visser B."/>
            <person name="Pretorius Z.A."/>
            <person name="Steffenson B.J."/>
            <person name="Schwessinger B."/>
            <person name="Dodds P.N."/>
            <person name="Figueroa M."/>
        </authorList>
    </citation>
    <scope>NUCLEOTIDE SEQUENCE [LARGE SCALE GENOMIC DNA]</scope>
    <source>
        <strain evidence="2">21-0</strain>
    </source>
</reference>
<dbReference type="AlphaFoldDB" id="A0A5B0LJG7"/>
<evidence type="ECO:0000313" key="2">
    <source>
        <dbReference type="EMBL" id="KAA1065007.1"/>
    </source>
</evidence>
<evidence type="ECO:0000256" key="1">
    <source>
        <dbReference type="SAM" id="SignalP"/>
    </source>
</evidence>
<protein>
    <submittedName>
        <fullName evidence="2">Uncharacterized protein</fullName>
    </submittedName>
</protein>